<dbReference type="Proteomes" id="UP000053176">
    <property type="component" value="Unassembled WGS sequence"/>
</dbReference>
<dbReference type="AlphaFoldDB" id="A0A101KN26"/>
<dbReference type="Gene3D" id="3.30.300.20">
    <property type="match status" value="1"/>
</dbReference>
<accession>A0A101KN26</accession>
<dbReference type="OrthoDB" id="9797508at2"/>
<dbReference type="InterPro" id="IPR036102">
    <property type="entry name" value="OsmC/Ohrsf"/>
</dbReference>
<reference evidence="2 3" key="1">
    <citation type="submission" date="2015-12" db="EMBL/GenBank/DDBJ databases">
        <title>Draft genome sequence of Mesorhizobium sp. UFLA 01-765, a multitolerant efficient symbiont and plant-growth promoting strain isolated from Zn-mining soil using Leucaena leucocephala as a trap plant.</title>
        <authorList>
            <person name="Rangel W.M."/>
            <person name="Thijs S."/>
            <person name="Longatti S.M."/>
            <person name="Moreira F.M."/>
            <person name="Weyens N."/>
            <person name="Vangronsveld J."/>
            <person name="Van Hamme J.D."/>
            <person name="Bottos E.M."/>
            <person name="Rineau F."/>
        </authorList>
    </citation>
    <scope>NUCLEOTIDE SEQUENCE [LARGE SCALE GENOMIC DNA]</scope>
    <source>
        <strain evidence="2 3">UFLA 01-765</strain>
    </source>
</reference>
<dbReference type="NCBIfam" id="TIGR03561">
    <property type="entry name" value="organ_hyd_perox"/>
    <property type="match status" value="1"/>
</dbReference>
<dbReference type="PANTHER" id="PTHR33797">
    <property type="entry name" value="ORGANIC HYDROPEROXIDE RESISTANCE PROTEIN-LIKE"/>
    <property type="match status" value="1"/>
</dbReference>
<evidence type="ECO:0000313" key="2">
    <source>
        <dbReference type="EMBL" id="KUM23876.1"/>
    </source>
</evidence>
<dbReference type="InterPro" id="IPR003718">
    <property type="entry name" value="OsmC/Ohr_fam"/>
</dbReference>
<evidence type="ECO:0000256" key="1">
    <source>
        <dbReference type="ARBA" id="ARBA00007378"/>
    </source>
</evidence>
<name>A0A101KN26_RHILI</name>
<sequence length="144" mass="14747">MSALYTTQARVVGGRAGHAETSDGLLKVDLAMPKELGGQGGATNPEQLFAAGYAACFESAIRFVARKQKLPLQDAAVTATVSLYPNDQGGFRLGVALAAETKGLDQAGAEALVSEAHQICPYSNAIRGNIDVALSTVALAAKAA</sequence>
<gene>
    <name evidence="2" type="ORF">AU467_08045</name>
</gene>
<evidence type="ECO:0000313" key="3">
    <source>
        <dbReference type="Proteomes" id="UP000053176"/>
    </source>
</evidence>
<comment type="similarity">
    <text evidence="1">Belongs to the OsmC/Ohr family.</text>
</comment>
<dbReference type="PANTHER" id="PTHR33797:SF2">
    <property type="entry name" value="ORGANIC HYDROPEROXIDE RESISTANCE PROTEIN-LIKE"/>
    <property type="match status" value="1"/>
</dbReference>
<organism evidence="2 3">
    <name type="scientific">Rhizobium loti</name>
    <name type="common">Mesorhizobium loti</name>
    <dbReference type="NCBI Taxonomy" id="381"/>
    <lineage>
        <taxon>Bacteria</taxon>
        <taxon>Pseudomonadati</taxon>
        <taxon>Pseudomonadota</taxon>
        <taxon>Alphaproteobacteria</taxon>
        <taxon>Hyphomicrobiales</taxon>
        <taxon>Phyllobacteriaceae</taxon>
        <taxon>Mesorhizobium</taxon>
    </lineage>
</organism>
<dbReference type="GO" id="GO:0006979">
    <property type="term" value="P:response to oxidative stress"/>
    <property type="evidence" value="ECO:0007669"/>
    <property type="project" value="InterPro"/>
</dbReference>
<proteinExistence type="inferred from homology"/>
<dbReference type="SUPFAM" id="SSF82784">
    <property type="entry name" value="OsmC-like"/>
    <property type="match status" value="1"/>
</dbReference>
<protein>
    <submittedName>
        <fullName evidence="2">Organic hydroperoxide resistance protein</fullName>
    </submittedName>
</protein>
<comment type="caution">
    <text evidence="2">The sequence shown here is derived from an EMBL/GenBank/DDBJ whole genome shotgun (WGS) entry which is preliminary data.</text>
</comment>
<dbReference type="EMBL" id="LPWA01000153">
    <property type="protein sequence ID" value="KUM23876.1"/>
    <property type="molecule type" value="Genomic_DNA"/>
</dbReference>
<dbReference type="InterPro" id="IPR019953">
    <property type="entry name" value="OHR"/>
</dbReference>
<dbReference type="Gene3D" id="2.20.25.10">
    <property type="match status" value="1"/>
</dbReference>
<dbReference type="Pfam" id="PF02566">
    <property type="entry name" value="OsmC"/>
    <property type="match status" value="1"/>
</dbReference>
<dbReference type="InterPro" id="IPR015946">
    <property type="entry name" value="KH_dom-like_a/b"/>
</dbReference>